<dbReference type="HOGENOM" id="CLU_124984_0_0_0"/>
<keyword evidence="1" id="KW-0732">Signal</keyword>
<gene>
    <name evidence="2" type="ordered locus">Emin_0450</name>
</gene>
<dbReference type="EMBL" id="CP001055">
    <property type="protein sequence ID" value="ACC98007.1"/>
    <property type="molecule type" value="Genomic_DNA"/>
</dbReference>
<sequence length="158" mass="16087">MKKILVMLFAFLIVSSAAFAVTGTGSAQAEIIAPLSVTGVVTLDFGKIVQPTGAEVVTLTTAGVISGATAGHVSGTQTVGEFEIIGAPNQDVTFSVADTTLTGVGPAMVLKNYTFDKALTHPLDATGNSSVKIGGELEVAANQDAGMYIGNYTVTVNY</sequence>
<feature type="chain" id="PRO_5002779761" description="DUF4402 domain-containing protein" evidence="1">
    <location>
        <begin position="21"/>
        <end position="158"/>
    </location>
</feature>
<keyword evidence="3" id="KW-1185">Reference proteome</keyword>
<dbReference type="RefSeq" id="WP_012414622.1">
    <property type="nucleotide sequence ID" value="NC_010644.1"/>
</dbReference>
<dbReference type="Pfam" id="PF14352">
    <property type="entry name" value="DUF4402"/>
    <property type="match status" value="1"/>
</dbReference>
<dbReference type="Proteomes" id="UP000001029">
    <property type="component" value="Chromosome"/>
</dbReference>
<evidence type="ECO:0000313" key="3">
    <source>
        <dbReference type="Proteomes" id="UP000001029"/>
    </source>
</evidence>
<evidence type="ECO:0000313" key="2">
    <source>
        <dbReference type="EMBL" id="ACC98007.1"/>
    </source>
</evidence>
<feature type="signal peptide" evidence="1">
    <location>
        <begin position="1"/>
        <end position="20"/>
    </location>
</feature>
<dbReference type="KEGG" id="emi:Emin_0450"/>
<proteinExistence type="predicted"/>
<protein>
    <recommendedName>
        <fullName evidence="4">DUF4402 domain-containing protein</fullName>
    </recommendedName>
</protein>
<organism evidence="2 3">
    <name type="scientific">Elusimicrobium minutum (strain Pei191)</name>
    <dbReference type="NCBI Taxonomy" id="445932"/>
    <lineage>
        <taxon>Bacteria</taxon>
        <taxon>Pseudomonadati</taxon>
        <taxon>Elusimicrobiota</taxon>
        <taxon>Elusimicrobia</taxon>
        <taxon>Elusimicrobiales</taxon>
        <taxon>Elusimicrobiaceae</taxon>
        <taxon>Elusimicrobium</taxon>
    </lineage>
</organism>
<dbReference type="STRING" id="445932.Emin_0450"/>
<dbReference type="AlphaFoldDB" id="B2KBI5"/>
<dbReference type="InterPro" id="IPR025514">
    <property type="entry name" value="DUF4402"/>
</dbReference>
<evidence type="ECO:0008006" key="4">
    <source>
        <dbReference type="Google" id="ProtNLM"/>
    </source>
</evidence>
<reference evidence="2 3" key="1">
    <citation type="journal article" date="2009" name="Appl. Environ. Microbiol.">
        <title>Genomic analysis of 'Elusimicrobium minutum,' the first cultivated representative of the phylum 'Elusimicrobia' (formerly termite group 1).</title>
        <authorList>
            <person name="Herlemann D.P.R."/>
            <person name="Geissinger O."/>
            <person name="Ikeda-Ohtsubo W."/>
            <person name="Kunin V."/>
            <person name="Sun H."/>
            <person name="Lapidus A."/>
            <person name="Hugenholtz P."/>
            <person name="Brune A."/>
        </authorList>
    </citation>
    <scope>NUCLEOTIDE SEQUENCE [LARGE SCALE GENOMIC DNA]</scope>
    <source>
        <strain evidence="2 3">Pei191</strain>
    </source>
</reference>
<accession>B2KBI5</accession>
<name>B2KBI5_ELUMP</name>
<evidence type="ECO:0000256" key="1">
    <source>
        <dbReference type="SAM" id="SignalP"/>
    </source>
</evidence>